<evidence type="ECO:0000313" key="6">
    <source>
        <dbReference type="EMBL" id="NJB70092.1"/>
    </source>
</evidence>
<dbReference type="CDD" id="cd03747">
    <property type="entry name" value="Ntn_PGA_like"/>
    <property type="match status" value="1"/>
</dbReference>
<dbReference type="InterPro" id="IPR023343">
    <property type="entry name" value="Penicillin_amidase_dom1"/>
</dbReference>
<evidence type="ECO:0000256" key="3">
    <source>
        <dbReference type="ARBA" id="ARBA00023145"/>
    </source>
</evidence>
<evidence type="ECO:0000256" key="4">
    <source>
        <dbReference type="PIRSR" id="PIRSR001227-1"/>
    </source>
</evidence>
<dbReference type="Gene3D" id="1.10.439.10">
    <property type="entry name" value="Penicillin Amidohydrolase, domain 1"/>
    <property type="match status" value="1"/>
</dbReference>
<dbReference type="InterPro" id="IPR043146">
    <property type="entry name" value="Penicillin_amidase_N_B-knob"/>
</dbReference>
<dbReference type="PANTHER" id="PTHR34218:SF5">
    <property type="entry name" value="PENICILLIN ACYLASE FAMILY PROTEIN"/>
    <property type="match status" value="1"/>
</dbReference>
<feature type="binding site" evidence="5">
    <location>
        <position position="322"/>
    </location>
    <ligand>
        <name>Ca(2+)</name>
        <dbReference type="ChEBI" id="CHEBI:29108"/>
    </ligand>
</feature>
<evidence type="ECO:0000256" key="2">
    <source>
        <dbReference type="ARBA" id="ARBA00022801"/>
    </source>
</evidence>
<keyword evidence="5" id="KW-0106">Calcium</keyword>
<dbReference type="Proteomes" id="UP000590442">
    <property type="component" value="Unassembled WGS sequence"/>
</dbReference>
<evidence type="ECO:0000256" key="5">
    <source>
        <dbReference type="PIRSR" id="PIRSR001227-2"/>
    </source>
</evidence>
<dbReference type="AlphaFoldDB" id="A0A846QU84"/>
<evidence type="ECO:0000256" key="1">
    <source>
        <dbReference type="ARBA" id="ARBA00006586"/>
    </source>
</evidence>
<keyword evidence="2 6" id="KW-0378">Hydrolase</keyword>
<dbReference type="GO" id="GO:0008953">
    <property type="term" value="F:penicillin amidase activity"/>
    <property type="evidence" value="ECO:0007669"/>
    <property type="project" value="UniProtKB-EC"/>
</dbReference>
<keyword evidence="7" id="KW-1185">Reference proteome</keyword>
<dbReference type="EMBL" id="JAATJJ010000001">
    <property type="protein sequence ID" value="NJB70092.1"/>
    <property type="molecule type" value="Genomic_DNA"/>
</dbReference>
<dbReference type="InterPro" id="IPR043147">
    <property type="entry name" value="Penicillin_amidase_A-knob"/>
</dbReference>
<reference evidence="6 7" key="1">
    <citation type="submission" date="2020-03" db="EMBL/GenBank/DDBJ databases">
        <title>Genomic Encyclopedia of Type Strains, Phase IV (KMG-IV): sequencing the most valuable type-strain genomes for metagenomic binning, comparative biology and taxonomic classification.</title>
        <authorList>
            <person name="Goeker M."/>
        </authorList>
    </citation>
    <scope>NUCLEOTIDE SEQUENCE [LARGE SCALE GENOMIC DNA]</scope>
    <source>
        <strain evidence="6 7">DSM 29762</strain>
    </source>
</reference>
<dbReference type="RefSeq" id="WP_167960600.1">
    <property type="nucleotide sequence ID" value="NZ_JAATJJ010000001.1"/>
</dbReference>
<dbReference type="EC" id="3.5.1.11" evidence="6"/>
<dbReference type="InterPro" id="IPR014395">
    <property type="entry name" value="Pen/GL7ACA/AHL_acylase"/>
</dbReference>
<protein>
    <submittedName>
        <fullName evidence="6">Penicillin amidase</fullName>
        <ecNumber evidence="6">3.5.1.11</ecNumber>
    </submittedName>
</protein>
<evidence type="ECO:0000313" key="7">
    <source>
        <dbReference type="Proteomes" id="UP000590442"/>
    </source>
</evidence>
<organism evidence="6 7">
    <name type="scientific">Saonia flava</name>
    <dbReference type="NCBI Taxonomy" id="523696"/>
    <lineage>
        <taxon>Bacteria</taxon>
        <taxon>Pseudomonadati</taxon>
        <taxon>Bacteroidota</taxon>
        <taxon>Flavobacteriia</taxon>
        <taxon>Flavobacteriales</taxon>
        <taxon>Flavobacteriaceae</taxon>
        <taxon>Saonia</taxon>
    </lineage>
</organism>
<dbReference type="PIRSF" id="PIRSF001227">
    <property type="entry name" value="Pen_acylase"/>
    <property type="match status" value="1"/>
</dbReference>
<dbReference type="SUPFAM" id="SSF56235">
    <property type="entry name" value="N-terminal nucleophile aminohydrolases (Ntn hydrolases)"/>
    <property type="match status" value="1"/>
</dbReference>
<sequence>MKNIKRVLAILGILILILLLGAGIFANTLKPDYKGKKGLSKLTQEVTVHYDAYGIPHIYGENEEDAIRALGYVHAQDRLWQMELLRRIGRGGLSEVFGKDMLGTDKFFLSLGIDDATEETLKKLDMSSKKVQLSEAYLDGINQFIEEGPTPIEFYLTGIDKEPFTLTDIYNTFGYMAFSFAQAHKTDPLLTDIKNKLGVEYLMDLAIDIDPNSTLIKNHNKQPSDSLLGNVMAAVTNALKGLPIPQFEGSNSWVIGASKTKNGKVIFANDPHIGFAQPSVWYEAHLNTPTYEKYGYHLAGVPFPLLAHDRKLAYGLTMFENDDIDFYYEKTNPEDSTQYQTAGGWNTYETVNKIIKVKDSVDVTFSYKKTHHGPILNGIANQIKGEEPISMSWVYTKHENKILDVVYDMSHANNLTEFKAALPNLHAPGLNIMYGDAENNVAWFASAKLYHMSDSVHTKFILNGESGKEELVNYIDFSENPQAVNPPWDYVYSANNQPDSIAGMLYPGYYLPENRAKRIVQLLEPKNDWDRDAVGEMITDVTSAVDPRILLNLYNSVKVKELVDEQIILLDKLSLWNGTYTLNSIEATVYTRWLYFVLKNTFHDELGEEMFKQFLSTHFHKRLIAPLLENKNSIWWNDIRTVDKEETLQDVVHKSYVEAMESLRNDFGNKISSWTWDKVHTIEHGHPIGQVESLRSYFNVGPFPVQGSREVINNMAFGYDGTGKYKVTGGPSTRRVIDFSDVENSMSILPTGQSGNPFSPHYDDQADMYINGEFRKMMMNKKEIEKTAKSSLTFAPVEQ</sequence>
<comment type="cofactor">
    <cofactor evidence="5">
        <name>Ca(2+)</name>
        <dbReference type="ChEBI" id="CHEBI:29108"/>
    </cofactor>
    <text evidence="5">Binds 1 Ca(2+) ion per dimer.</text>
</comment>
<dbReference type="Pfam" id="PF01804">
    <property type="entry name" value="Penicil_amidase"/>
    <property type="match status" value="1"/>
</dbReference>
<keyword evidence="5" id="KW-0479">Metal-binding</keyword>
<proteinExistence type="inferred from homology"/>
<gene>
    <name evidence="6" type="ORF">GGR42_000554</name>
</gene>
<dbReference type="Gene3D" id="3.60.20.10">
    <property type="entry name" value="Glutamine Phosphoribosylpyrophosphate, subunit 1, domain 1"/>
    <property type="match status" value="1"/>
</dbReference>
<comment type="caution">
    <text evidence="6">The sequence shown here is derived from an EMBL/GenBank/DDBJ whole genome shotgun (WGS) entry which is preliminary data.</text>
</comment>
<name>A0A846QU84_9FLAO</name>
<feature type="binding site" evidence="5">
    <location>
        <position position="325"/>
    </location>
    <ligand>
        <name>Ca(2+)</name>
        <dbReference type="ChEBI" id="CHEBI:29108"/>
    </ligand>
</feature>
<feature type="active site" description="Nucleophile" evidence="4">
    <location>
        <position position="250"/>
    </location>
</feature>
<dbReference type="GO" id="GO:0017000">
    <property type="term" value="P:antibiotic biosynthetic process"/>
    <property type="evidence" value="ECO:0007669"/>
    <property type="project" value="InterPro"/>
</dbReference>
<dbReference type="PANTHER" id="PTHR34218">
    <property type="entry name" value="PEPTIDASE S45 PENICILLIN AMIDASE"/>
    <property type="match status" value="1"/>
</dbReference>
<keyword evidence="3" id="KW-0865">Zymogen</keyword>
<dbReference type="GO" id="GO:0046872">
    <property type="term" value="F:metal ion binding"/>
    <property type="evidence" value="ECO:0007669"/>
    <property type="project" value="UniProtKB-KW"/>
</dbReference>
<dbReference type="Gene3D" id="1.10.1400.10">
    <property type="match status" value="1"/>
</dbReference>
<accession>A0A846QU84</accession>
<dbReference type="Gene3D" id="2.30.120.10">
    <property type="match status" value="1"/>
</dbReference>
<dbReference type="InterPro" id="IPR029055">
    <property type="entry name" value="Ntn_hydrolases_N"/>
</dbReference>
<dbReference type="InterPro" id="IPR002692">
    <property type="entry name" value="S45"/>
</dbReference>
<comment type="similarity">
    <text evidence="1">Belongs to the peptidase S45 family.</text>
</comment>